<evidence type="ECO:0000256" key="1">
    <source>
        <dbReference type="SAM" id="MobiDB-lite"/>
    </source>
</evidence>
<dbReference type="PANTHER" id="PTHR38046">
    <property type="entry name" value="CRYPTIC LOCI REGULATOR 2"/>
    <property type="match status" value="1"/>
</dbReference>
<feature type="region of interest" description="Disordered" evidence="1">
    <location>
        <begin position="548"/>
        <end position="592"/>
    </location>
</feature>
<dbReference type="InterPro" id="IPR018839">
    <property type="entry name" value="Tscrpt-silencing_Clr2_C"/>
</dbReference>
<dbReference type="GO" id="GO:0070824">
    <property type="term" value="C:SHREC complex"/>
    <property type="evidence" value="ECO:0007669"/>
    <property type="project" value="InterPro"/>
</dbReference>
<dbReference type="GO" id="GO:0033553">
    <property type="term" value="C:rDNA heterochromatin"/>
    <property type="evidence" value="ECO:0007669"/>
    <property type="project" value="TreeGrafter"/>
</dbReference>
<feature type="domain" description="Cryptic loci regulator 2 C-terminal" evidence="2">
    <location>
        <begin position="379"/>
        <end position="458"/>
    </location>
</feature>
<evidence type="ECO:0000259" key="3">
    <source>
        <dbReference type="Pfam" id="PF16761"/>
    </source>
</evidence>
<dbReference type="GO" id="GO:0031934">
    <property type="term" value="C:mating-type region heterochromatin"/>
    <property type="evidence" value="ECO:0007669"/>
    <property type="project" value="TreeGrafter"/>
</dbReference>
<protein>
    <recommendedName>
        <fullName evidence="6">Cryptic loci regulator 2 N-terminal domain-containing protein</fullName>
    </recommendedName>
</protein>
<dbReference type="AlphaFoldDB" id="A0AAN8NE45"/>
<dbReference type="InterPro" id="IPR031915">
    <property type="entry name" value="Clr2_N"/>
</dbReference>
<keyword evidence="5" id="KW-1185">Reference proteome</keyword>
<gene>
    <name evidence="4" type="ORF">TWF506_000532</name>
</gene>
<organism evidence="4 5">
    <name type="scientific">Arthrobotrys conoides</name>
    <dbReference type="NCBI Taxonomy" id="74498"/>
    <lineage>
        <taxon>Eukaryota</taxon>
        <taxon>Fungi</taxon>
        <taxon>Dikarya</taxon>
        <taxon>Ascomycota</taxon>
        <taxon>Pezizomycotina</taxon>
        <taxon>Orbiliomycetes</taxon>
        <taxon>Orbiliales</taxon>
        <taxon>Orbiliaceae</taxon>
        <taxon>Arthrobotrys</taxon>
    </lineage>
</organism>
<dbReference type="GO" id="GO:0030466">
    <property type="term" value="P:silent mating-type cassette heterochromatin formation"/>
    <property type="evidence" value="ECO:0007669"/>
    <property type="project" value="TreeGrafter"/>
</dbReference>
<sequence>MDLPPIFSADATVAFVSGKTRRVLTLQLPSLVTSSDAFPTNIRDHQKSLKPGEKIDWYLHDATAAVNVYRAKLGDLIAEEFHFRGTEDWMLRDLPSGYAIFTSQKGIVDDKGKLVIERQDYYLYGHPSGARYRSPKEFLPHVAGLIRQNEGSLSGFPRNTTIPHDPLYACTCQHCTKKTRRPSQATMSRPDNLISKRRAISIKANYQVAMVERRQDHIDGAWNFRKGELVWVFETPRKPTGSGDLDEPLRLSDPSDPDGTFGAGGRWIAGYVVGSSTAVVMGSAKPMTIEDYAEAYMADEPEGTHYRIQKCGSDTYVKDYNLRYVLPWVKTPVQDDNRGIVIDQVSKAAAKVPSNAVFQVARSNVAPSWDGAKIIYELEGTFFGSEKIWIGDAIRIPKKNIPSSALSVWDPASHALMIIRKIALALGYVEGQTDDTPKFITVYFLGPLLSTDPTRPLDPIPFEIPLYLEKAGTDYGKWLGSADSEGKPMEGIVSAAVVLGRYYDPRIMQLIDTNYQTVDSAVRVAGVLHDRALSCGFTLLNGERLRPPASGKHPLAGFNNNIGSSAINTPGPSEEDQQSRDSSERQKRPKLH</sequence>
<dbReference type="Pfam" id="PF16761">
    <property type="entry name" value="Clr2_transil"/>
    <property type="match status" value="1"/>
</dbReference>
<feature type="compositionally biased region" description="Basic and acidic residues" evidence="1">
    <location>
        <begin position="577"/>
        <end position="586"/>
    </location>
</feature>
<evidence type="ECO:0008006" key="6">
    <source>
        <dbReference type="Google" id="ProtNLM"/>
    </source>
</evidence>
<dbReference type="Pfam" id="PF10383">
    <property type="entry name" value="Clr2"/>
    <property type="match status" value="1"/>
</dbReference>
<evidence type="ECO:0000313" key="5">
    <source>
        <dbReference type="Proteomes" id="UP001307849"/>
    </source>
</evidence>
<dbReference type="PANTHER" id="PTHR38046:SF1">
    <property type="entry name" value="CRYPTIC LOCI REGULATOR 2"/>
    <property type="match status" value="1"/>
</dbReference>
<dbReference type="InterPro" id="IPR038986">
    <property type="entry name" value="Clr2"/>
</dbReference>
<name>A0AAN8NE45_9PEZI</name>
<accession>A0AAN8NE45</accession>
<proteinExistence type="predicted"/>
<feature type="domain" description="Cryptic loci regulator 2 N-terminal" evidence="3">
    <location>
        <begin position="89"/>
        <end position="175"/>
    </location>
</feature>
<dbReference type="EMBL" id="JAVHJM010000001">
    <property type="protein sequence ID" value="KAK6520254.1"/>
    <property type="molecule type" value="Genomic_DNA"/>
</dbReference>
<dbReference type="Proteomes" id="UP001307849">
    <property type="component" value="Unassembled WGS sequence"/>
</dbReference>
<evidence type="ECO:0000313" key="4">
    <source>
        <dbReference type="EMBL" id="KAK6520254.1"/>
    </source>
</evidence>
<comment type="caution">
    <text evidence="4">The sequence shown here is derived from an EMBL/GenBank/DDBJ whole genome shotgun (WGS) entry which is preliminary data.</text>
</comment>
<evidence type="ECO:0000259" key="2">
    <source>
        <dbReference type="Pfam" id="PF10383"/>
    </source>
</evidence>
<reference evidence="4 5" key="1">
    <citation type="submission" date="2019-10" db="EMBL/GenBank/DDBJ databases">
        <authorList>
            <person name="Palmer J.M."/>
        </authorList>
    </citation>
    <scope>NUCLEOTIDE SEQUENCE [LARGE SCALE GENOMIC DNA]</scope>
    <source>
        <strain evidence="4 5">TWF506</strain>
    </source>
</reference>
<feature type="compositionally biased region" description="Polar residues" evidence="1">
    <location>
        <begin position="558"/>
        <end position="571"/>
    </location>
</feature>